<name>A0ABU8RYN1_9SPHN</name>
<accession>A0ABU8RYN1</accession>
<dbReference type="InterPro" id="IPR036683">
    <property type="entry name" value="CO_DH_flav_C_dom_sf"/>
</dbReference>
<dbReference type="Gene3D" id="3.30.465.10">
    <property type="match status" value="1"/>
</dbReference>
<proteinExistence type="predicted"/>
<reference evidence="5 6" key="1">
    <citation type="submission" date="2024-03" db="EMBL/GenBank/DDBJ databases">
        <authorList>
            <person name="Jo J.-H."/>
        </authorList>
    </citation>
    <scope>NUCLEOTIDE SEQUENCE [LARGE SCALE GENOMIC DNA]</scope>
    <source>
        <strain evidence="5 6">PS1R-30</strain>
    </source>
</reference>
<dbReference type="InterPro" id="IPR002346">
    <property type="entry name" value="Mopterin_DH_FAD-bd"/>
</dbReference>
<keyword evidence="1" id="KW-0285">Flavoprotein</keyword>
<evidence type="ECO:0000259" key="4">
    <source>
        <dbReference type="PROSITE" id="PS51387"/>
    </source>
</evidence>
<dbReference type="RefSeq" id="WP_339588127.1">
    <property type="nucleotide sequence ID" value="NZ_JBBHJZ010000003.1"/>
</dbReference>
<gene>
    <name evidence="5" type="ORF">WG901_16170</name>
</gene>
<evidence type="ECO:0000313" key="6">
    <source>
        <dbReference type="Proteomes" id="UP001361239"/>
    </source>
</evidence>
<evidence type="ECO:0000256" key="3">
    <source>
        <dbReference type="ARBA" id="ARBA00023002"/>
    </source>
</evidence>
<dbReference type="SUPFAM" id="SSF56176">
    <property type="entry name" value="FAD-binding/transporter-associated domain-like"/>
    <property type="match status" value="1"/>
</dbReference>
<keyword evidence="2" id="KW-0274">FAD</keyword>
<dbReference type="SUPFAM" id="SSF55447">
    <property type="entry name" value="CO dehydrogenase flavoprotein C-terminal domain-like"/>
    <property type="match status" value="1"/>
</dbReference>
<evidence type="ECO:0000256" key="2">
    <source>
        <dbReference type="ARBA" id="ARBA00022827"/>
    </source>
</evidence>
<evidence type="ECO:0000313" key="5">
    <source>
        <dbReference type="EMBL" id="MEJ5978190.1"/>
    </source>
</evidence>
<protein>
    <submittedName>
        <fullName evidence="5">FAD binding domain-containing protein</fullName>
    </submittedName>
</protein>
<dbReference type="Pfam" id="PF00941">
    <property type="entry name" value="FAD_binding_5"/>
    <property type="match status" value="1"/>
</dbReference>
<dbReference type="Gene3D" id="3.30.390.50">
    <property type="entry name" value="CO dehydrogenase flavoprotein, C-terminal domain"/>
    <property type="match status" value="1"/>
</dbReference>
<sequence length="291" mass="30722">MKPAPFDYVAPGSVAETLDVLAEAGGGATLLAGGQTLMPLLALRMSQPFILVDVNKIEGIRGVSHTAETTRIAAGTRQAVALADAELKGAQPVFNLALSHVGHHQTRNRGTIGGSVSLGEPAAEMPATAVALGAEVEIHSRDRGVRRVKAEEFYLGPYMTVLEPDELVTAIHYPRWGSDAITVFREVAQRPGDFALVGLVGRVRVAQGKIAEAGLAWFGMGPTPIKARQAEAALIGASVSDIDTRAIAELAVADTDPFTDHHATAHYRRTVGRRIFGRTLGEALNIQQAAA</sequence>
<dbReference type="EMBL" id="JBBHJZ010000003">
    <property type="protein sequence ID" value="MEJ5978190.1"/>
    <property type="molecule type" value="Genomic_DNA"/>
</dbReference>
<comment type="caution">
    <text evidence="5">The sequence shown here is derived from an EMBL/GenBank/DDBJ whole genome shotgun (WGS) entry which is preliminary data.</text>
</comment>
<dbReference type="SMART" id="SM01092">
    <property type="entry name" value="CO_deh_flav_C"/>
    <property type="match status" value="1"/>
</dbReference>
<feature type="domain" description="FAD-binding PCMH-type" evidence="4">
    <location>
        <begin position="1"/>
        <end position="178"/>
    </location>
</feature>
<dbReference type="Gene3D" id="3.30.43.10">
    <property type="entry name" value="Uridine Diphospho-n-acetylenolpyruvylglucosamine Reductase, domain 2"/>
    <property type="match status" value="1"/>
</dbReference>
<dbReference type="InterPro" id="IPR016169">
    <property type="entry name" value="FAD-bd_PCMH_sub2"/>
</dbReference>
<keyword evidence="6" id="KW-1185">Reference proteome</keyword>
<dbReference type="Proteomes" id="UP001361239">
    <property type="component" value="Unassembled WGS sequence"/>
</dbReference>
<dbReference type="InterPro" id="IPR016166">
    <property type="entry name" value="FAD-bd_PCMH"/>
</dbReference>
<dbReference type="InterPro" id="IPR051312">
    <property type="entry name" value="Diverse_Substr_Oxidored"/>
</dbReference>
<dbReference type="InterPro" id="IPR005107">
    <property type="entry name" value="CO_DH_flav_C"/>
</dbReference>
<dbReference type="PANTHER" id="PTHR42659">
    <property type="entry name" value="XANTHINE DEHYDROGENASE SUBUNIT C-RELATED"/>
    <property type="match status" value="1"/>
</dbReference>
<dbReference type="InterPro" id="IPR036318">
    <property type="entry name" value="FAD-bd_PCMH-like_sf"/>
</dbReference>
<dbReference type="PANTHER" id="PTHR42659:SF2">
    <property type="entry name" value="XANTHINE DEHYDROGENASE SUBUNIT C-RELATED"/>
    <property type="match status" value="1"/>
</dbReference>
<dbReference type="Pfam" id="PF03450">
    <property type="entry name" value="CO_deh_flav_C"/>
    <property type="match status" value="1"/>
</dbReference>
<organism evidence="5 6">
    <name type="scientific">Novosphingobium anseongense</name>
    <dbReference type="NCBI Taxonomy" id="3133436"/>
    <lineage>
        <taxon>Bacteria</taxon>
        <taxon>Pseudomonadati</taxon>
        <taxon>Pseudomonadota</taxon>
        <taxon>Alphaproteobacteria</taxon>
        <taxon>Sphingomonadales</taxon>
        <taxon>Sphingomonadaceae</taxon>
        <taxon>Novosphingobium</taxon>
    </lineage>
</organism>
<dbReference type="PROSITE" id="PS51387">
    <property type="entry name" value="FAD_PCMH"/>
    <property type="match status" value="1"/>
</dbReference>
<evidence type="ECO:0000256" key="1">
    <source>
        <dbReference type="ARBA" id="ARBA00022630"/>
    </source>
</evidence>
<dbReference type="InterPro" id="IPR016167">
    <property type="entry name" value="FAD-bd_PCMH_sub1"/>
</dbReference>
<keyword evidence="3" id="KW-0560">Oxidoreductase</keyword>